<keyword evidence="5" id="KW-0732">Signal</keyword>
<evidence type="ECO:0000256" key="3">
    <source>
        <dbReference type="ARBA" id="ARBA00012590"/>
    </source>
</evidence>
<keyword evidence="6" id="KW-0378">Hydrolase</keyword>
<dbReference type="EMBL" id="JARVCO010000010">
    <property type="protein sequence ID" value="MDZ8119076.1"/>
    <property type="molecule type" value="Genomic_DNA"/>
</dbReference>
<evidence type="ECO:0000256" key="9">
    <source>
        <dbReference type="ARBA" id="ARBA00023326"/>
    </source>
</evidence>
<protein>
    <recommendedName>
        <fullName evidence="3">endo-1,4-beta-xylanase</fullName>
        <ecNumber evidence="3">3.2.1.8</ecNumber>
    </recommendedName>
</protein>
<keyword evidence="7" id="KW-0119">Carbohydrate metabolism</keyword>
<evidence type="ECO:0000256" key="2">
    <source>
        <dbReference type="ARBA" id="ARBA00007495"/>
    </source>
</evidence>
<dbReference type="InterPro" id="IPR001000">
    <property type="entry name" value="GH10_dom"/>
</dbReference>
<dbReference type="PANTHER" id="PTHR31490">
    <property type="entry name" value="GLYCOSYL HYDROLASE"/>
    <property type="match status" value="1"/>
</dbReference>
<evidence type="ECO:0000313" key="12">
    <source>
        <dbReference type="Proteomes" id="UP001290861"/>
    </source>
</evidence>
<dbReference type="Pfam" id="PF00331">
    <property type="entry name" value="Glyco_hydro_10"/>
    <property type="match status" value="1"/>
</dbReference>
<dbReference type="InterPro" id="IPR017853">
    <property type="entry name" value="GH"/>
</dbReference>
<keyword evidence="9" id="KW-0624">Polysaccharide degradation</keyword>
<dbReference type="SMART" id="SM00633">
    <property type="entry name" value="Glyco_10"/>
    <property type="match status" value="1"/>
</dbReference>
<evidence type="ECO:0000256" key="8">
    <source>
        <dbReference type="ARBA" id="ARBA00023295"/>
    </source>
</evidence>
<keyword evidence="12" id="KW-1185">Reference proteome</keyword>
<evidence type="ECO:0000256" key="1">
    <source>
        <dbReference type="ARBA" id="ARBA00000681"/>
    </source>
</evidence>
<comment type="caution">
    <text evidence="11">The sequence shown here is derived from an EMBL/GenBank/DDBJ whole genome shotgun (WGS) entry which is preliminary data.</text>
</comment>
<feature type="domain" description="GH10" evidence="10">
    <location>
        <begin position="1"/>
        <end position="346"/>
    </location>
</feature>
<evidence type="ECO:0000256" key="6">
    <source>
        <dbReference type="ARBA" id="ARBA00022801"/>
    </source>
</evidence>
<comment type="similarity">
    <text evidence="2">Belongs to the glycosyl hydrolase 10 (cellulase F) family.</text>
</comment>
<gene>
    <name evidence="11" type="ORF">P9H32_10615</name>
</gene>
<evidence type="ECO:0000313" key="11">
    <source>
        <dbReference type="EMBL" id="MDZ8119076.1"/>
    </source>
</evidence>
<sequence>MGLADLADQIRPGFLMGTHSKHTQFSGKPSTVLLNNYNMISVGIYQRASQKDGVDDWEFWSIDQGINYAEENNLKVYAHPMFGSDGYLPDWLATNTFSDVELLEIIEDRIETLLTRYHGKIDILDVYNEGLGRESHGWRSGQNKFLQLGYNSNEIGEWPVFLEKMLIWCRQYGGDDLKLIYNDNHNTLDWMTQSEDCIQLFKALKHEGIPIDGIGLQCHTHIDRDGKHYLSGRWGGNSIEFDEISFAEGLRKMGEAGIETYISEADVHLYGTIDETTLARQAEAYRQLLRACINEPTCKSFKTWGYSDASCWKPAKDLEGDNYEPEPLPFDFDYNPKPAYYAMHALLADTLEHTDFDILVNYKFDDAAGTKLTDLANYGDDQTGWNGDQPLIEADGGGNLQVGAVTNTSITTFALESPLTRGYAELEYRIDGYDLSGLADKTSVGVEFWPAGAGWELATKMRLEVKDSTPNGIRLVSPRPTAFDPVVSYPAVDLDAMASTTGITYKIELDLDAGTFEVKYKLDSDAEFSAFGATGVCTNLAQIRLVVAHKSDWTVDHFVDIDYIKLVRRKEPEPAYAGDVWQFNDVEGNRLPELVKASGDATFNYYWETIESDGLGALKFYQEPGLANGRGAEATGMPDISTGKIELRYKMLEADLSGGDASGAMVSFSLKDSTANKNLFAIRLFEQSGHLQLQSRVTGDVNSENVVHYDFGTNVVDRSMDIRILADMDSDTFDVFYTLEDGMEVNATNNMPMGTAGLTYNDLRLYTTVNTNDFGPSDYITFDYLGVIPVEENLTYAGWLAQYPSLGSLTNVTDNPDGDALNNLGEYAFGGHPDDSADVGHLPTFQWVENEGGFDYVYARRTDAAARGLNYYIETNRDLTDAFGWTNAGYNVVGTNAAFADGFETVSNRISAAVDTNQFIRITVERF</sequence>
<dbReference type="PANTHER" id="PTHR31490:SF88">
    <property type="entry name" value="BETA-XYLANASE"/>
    <property type="match status" value="1"/>
</dbReference>
<dbReference type="SUPFAM" id="SSF51445">
    <property type="entry name" value="(Trans)glycosidases"/>
    <property type="match status" value="1"/>
</dbReference>
<evidence type="ECO:0000256" key="7">
    <source>
        <dbReference type="ARBA" id="ARBA00023277"/>
    </source>
</evidence>
<evidence type="ECO:0000256" key="5">
    <source>
        <dbReference type="ARBA" id="ARBA00022729"/>
    </source>
</evidence>
<dbReference type="EC" id="3.2.1.8" evidence="3"/>
<evidence type="ECO:0000256" key="4">
    <source>
        <dbReference type="ARBA" id="ARBA00022651"/>
    </source>
</evidence>
<reference evidence="11 12" key="1">
    <citation type="journal article" date="2024" name="Appl. Environ. Microbiol.">
        <title>Pontiella agarivorans sp. nov., a novel marine anaerobic bacterium capable of degrading macroalgal polysaccharides and fixing nitrogen.</title>
        <authorList>
            <person name="Liu N."/>
            <person name="Kivenson V."/>
            <person name="Peng X."/>
            <person name="Cui Z."/>
            <person name="Lankiewicz T.S."/>
            <person name="Gosselin K.M."/>
            <person name="English C.J."/>
            <person name="Blair E.M."/>
            <person name="O'Malley M.A."/>
            <person name="Valentine D.L."/>
        </authorList>
    </citation>
    <scope>NUCLEOTIDE SEQUENCE [LARGE SCALE GENOMIC DNA]</scope>
    <source>
        <strain evidence="11 12">NLcol2</strain>
    </source>
</reference>
<dbReference type="InterPro" id="IPR044846">
    <property type="entry name" value="GH10"/>
</dbReference>
<accession>A0ABU5MXY3</accession>
<comment type="catalytic activity">
    <reaction evidence="1">
        <text>Endohydrolysis of (1-&gt;4)-beta-D-xylosidic linkages in xylans.</text>
        <dbReference type="EC" id="3.2.1.8"/>
    </reaction>
</comment>
<proteinExistence type="inferred from homology"/>
<evidence type="ECO:0000259" key="10">
    <source>
        <dbReference type="PROSITE" id="PS51760"/>
    </source>
</evidence>
<organism evidence="11 12">
    <name type="scientific">Pontiella agarivorans</name>
    <dbReference type="NCBI Taxonomy" id="3038953"/>
    <lineage>
        <taxon>Bacteria</taxon>
        <taxon>Pseudomonadati</taxon>
        <taxon>Kiritimatiellota</taxon>
        <taxon>Kiritimatiellia</taxon>
        <taxon>Kiritimatiellales</taxon>
        <taxon>Pontiellaceae</taxon>
        <taxon>Pontiella</taxon>
    </lineage>
</organism>
<keyword evidence="8" id="KW-0326">Glycosidase</keyword>
<dbReference type="Gene3D" id="3.20.20.80">
    <property type="entry name" value="Glycosidases"/>
    <property type="match status" value="1"/>
</dbReference>
<dbReference type="Proteomes" id="UP001290861">
    <property type="component" value="Unassembled WGS sequence"/>
</dbReference>
<keyword evidence="4" id="KW-0858">Xylan degradation</keyword>
<name>A0ABU5MXY3_9BACT</name>
<dbReference type="PROSITE" id="PS51760">
    <property type="entry name" value="GH10_2"/>
    <property type="match status" value="1"/>
</dbReference>